<dbReference type="AlphaFoldDB" id="A0A166MHG7"/>
<dbReference type="Gene3D" id="3.40.50.1820">
    <property type="entry name" value="alpha/beta hydrolase"/>
    <property type="match status" value="1"/>
</dbReference>
<feature type="domain" description="Alpha/beta hydrolase fold-3" evidence="1">
    <location>
        <begin position="57"/>
        <end position="178"/>
    </location>
</feature>
<dbReference type="GO" id="GO:0016787">
    <property type="term" value="F:hydrolase activity"/>
    <property type="evidence" value="ECO:0007669"/>
    <property type="project" value="UniProtKB-KW"/>
</dbReference>
<evidence type="ECO:0000313" key="2">
    <source>
        <dbReference type="EMBL" id="KZL64667.1"/>
    </source>
</evidence>
<keyword evidence="3" id="KW-1185">Reference proteome</keyword>
<dbReference type="InterPro" id="IPR013094">
    <property type="entry name" value="AB_hydrolase_3"/>
</dbReference>
<dbReference type="SUPFAM" id="SSF53474">
    <property type="entry name" value="alpha/beta-Hydrolases"/>
    <property type="match status" value="1"/>
</dbReference>
<evidence type="ECO:0000313" key="3">
    <source>
        <dbReference type="Proteomes" id="UP000076552"/>
    </source>
</evidence>
<evidence type="ECO:0000259" key="1">
    <source>
        <dbReference type="Pfam" id="PF07859"/>
    </source>
</evidence>
<gene>
    <name evidence="2" type="ORF">CT0861_03151</name>
</gene>
<sequence>MNSLPDPDDFSRFADFTILTTTYKTVADHPIKTDVVIPKTLTSSSSPTTTKQCPVILRYHGGGFIAASSLYPGFFQPWHMELAARHSAVIVSPNYRLAPEASMEDVLEDIEDHWTWVQRELPGFVEKETGGRVKVDTERILTAGDSAGGYLSIMVGLSHADKVRAVTAAYPCIDIADEHFMKAPEKPPFGLALPRSVVDEQYEKIRKGEVPAIISEDPKFARGMLMLAAIQYSLFAKLFPLEKRHLFPLERLKDGARFPRGGVFVWQGEQDTVVPARGNVKFEEVVRELDPDSRFRLEVREGEHGFDYNAKIDDGWMKDGLGEPVKAWLE</sequence>
<dbReference type="STRING" id="708197.A0A166MHG7"/>
<dbReference type="EMBL" id="LFIV01000260">
    <property type="protein sequence ID" value="KZL64667.1"/>
    <property type="molecule type" value="Genomic_DNA"/>
</dbReference>
<dbReference type="InterPro" id="IPR029058">
    <property type="entry name" value="AB_hydrolase_fold"/>
</dbReference>
<reference evidence="2 3" key="1">
    <citation type="submission" date="2015-06" db="EMBL/GenBank/DDBJ databases">
        <title>Survival trade-offs in plant roots during colonization by closely related pathogenic and mutualistic fungi.</title>
        <authorList>
            <person name="Hacquard S."/>
            <person name="Kracher B."/>
            <person name="Hiruma K."/>
            <person name="Weinman A."/>
            <person name="Muench P."/>
            <person name="Garrido Oter R."/>
            <person name="Ver Loren van Themaat E."/>
            <person name="Dallerey J.-F."/>
            <person name="Damm U."/>
            <person name="Henrissat B."/>
            <person name="Lespinet O."/>
            <person name="Thon M."/>
            <person name="Kemen E."/>
            <person name="McHardy A.C."/>
            <person name="Schulze-Lefert P."/>
            <person name="O'Connell R.J."/>
        </authorList>
    </citation>
    <scope>NUCLEOTIDE SEQUENCE [LARGE SCALE GENOMIC DNA]</scope>
    <source>
        <strain evidence="2 3">0861</strain>
    </source>
</reference>
<name>A0A166MHG7_9PEZI</name>
<keyword evidence="2" id="KW-0378">Hydrolase</keyword>
<organism evidence="2 3">
    <name type="scientific">Colletotrichum tofieldiae</name>
    <dbReference type="NCBI Taxonomy" id="708197"/>
    <lineage>
        <taxon>Eukaryota</taxon>
        <taxon>Fungi</taxon>
        <taxon>Dikarya</taxon>
        <taxon>Ascomycota</taxon>
        <taxon>Pezizomycotina</taxon>
        <taxon>Sordariomycetes</taxon>
        <taxon>Hypocreomycetidae</taxon>
        <taxon>Glomerellales</taxon>
        <taxon>Glomerellaceae</taxon>
        <taxon>Colletotrichum</taxon>
        <taxon>Colletotrichum spaethianum species complex</taxon>
    </lineage>
</organism>
<proteinExistence type="predicted"/>
<dbReference type="InterPro" id="IPR050466">
    <property type="entry name" value="Carboxylest/Gibb_receptor"/>
</dbReference>
<protein>
    <submittedName>
        <fullName evidence="2">Alpha/beta hydrolase fold-3 domain protein</fullName>
    </submittedName>
</protein>
<comment type="caution">
    <text evidence="2">The sequence shown here is derived from an EMBL/GenBank/DDBJ whole genome shotgun (WGS) entry which is preliminary data.</text>
</comment>
<dbReference type="PANTHER" id="PTHR23024">
    <property type="entry name" value="ARYLACETAMIDE DEACETYLASE"/>
    <property type="match status" value="1"/>
</dbReference>
<accession>A0A166MHG7</accession>
<dbReference type="Pfam" id="PF07859">
    <property type="entry name" value="Abhydrolase_3"/>
    <property type="match status" value="1"/>
</dbReference>
<dbReference type="PANTHER" id="PTHR23024:SF339">
    <property type="entry name" value="ALPHA_BETA HYDROLASE FOLD-3 DOMAIN-CONTAINING PROTEIN"/>
    <property type="match status" value="1"/>
</dbReference>
<dbReference type="Proteomes" id="UP000076552">
    <property type="component" value="Unassembled WGS sequence"/>
</dbReference>